<dbReference type="Pfam" id="PF01906">
    <property type="entry name" value="YbjQ_1"/>
    <property type="match status" value="1"/>
</dbReference>
<sequence>MLVTTTESVEGQKIVEYLGICSGEAIIGANIFKDMFASIRDVVGGRSGTYEKILHDAKNTAITEMAEQANKWGAHAIVGVDIDYEVLGKENGMLMVVANGTAVKLG</sequence>
<organism evidence="3 4">
    <name type="scientific">Hwanghaeella grinnelliae</name>
    <dbReference type="NCBI Taxonomy" id="2500179"/>
    <lineage>
        <taxon>Bacteria</taxon>
        <taxon>Pseudomonadati</taxon>
        <taxon>Pseudomonadota</taxon>
        <taxon>Alphaproteobacteria</taxon>
        <taxon>Rhodospirillales</taxon>
        <taxon>Rhodospirillaceae</taxon>
        <taxon>Hwanghaeella</taxon>
    </lineage>
</organism>
<evidence type="ECO:0000256" key="2">
    <source>
        <dbReference type="HAMAP-Rule" id="MF_00338"/>
    </source>
</evidence>
<evidence type="ECO:0000313" key="4">
    <source>
        <dbReference type="Proteomes" id="UP000287447"/>
    </source>
</evidence>
<proteinExistence type="inferred from homology"/>
<dbReference type="AlphaFoldDB" id="A0A437QNK3"/>
<dbReference type="PANTHER" id="PTHR34068">
    <property type="entry name" value="UPF0145 PROTEIN YBJQ"/>
    <property type="match status" value="1"/>
</dbReference>
<evidence type="ECO:0000313" key="3">
    <source>
        <dbReference type="EMBL" id="RVU36121.1"/>
    </source>
</evidence>
<accession>A0A437QNK3</accession>
<dbReference type="InterPro" id="IPR035439">
    <property type="entry name" value="UPF0145_dom_sf"/>
</dbReference>
<dbReference type="Gene3D" id="3.30.110.70">
    <property type="entry name" value="Hypothetical protein apc22750. Chain B"/>
    <property type="match status" value="1"/>
</dbReference>
<dbReference type="RefSeq" id="WP_127765597.1">
    <property type="nucleotide sequence ID" value="NZ_SADE01000002.1"/>
</dbReference>
<dbReference type="InterPro" id="IPR002765">
    <property type="entry name" value="UPF0145_YbjQ-like"/>
</dbReference>
<dbReference type="HAMAP" id="MF_00338">
    <property type="entry name" value="UPF0145"/>
    <property type="match status" value="1"/>
</dbReference>
<dbReference type="OrthoDB" id="9796448at2"/>
<comment type="caution">
    <text evidence="3">The sequence shown here is derived from an EMBL/GenBank/DDBJ whole genome shotgun (WGS) entry which is preliminary data.</text>
</comment>
<dbReference type="SUPFAM" id="SSF117782">
    <property type="entry name" value="YbjQ-like"/>
    <property type="match status" value="1"/>
</dbReference>
<name>A0A437QNK3_9PROT</name>
<protein>
    <recommendedName>
        <fullName evidence="2">UPF0145 protein EOI86_12895</fullName>
    </recommendedName>
</protein>
<dbReference type="PANTHER" id="PTHR34068:SF1">
    <property type="entry name" value="UPF0145 PROTEIN YBJQ"/>
    <property type="match status" value="1"/>
</dbReference>
<keyword evidence="4" id="KW-1185">Reference proteome</keyword>
<dbReference type="Proteomes" id="UP000287447">
    <property type="component" value="Unassembled WGS sequence"/>
</dbReference>
<evidence type="ECO:0000256" key="1">
    <source>
        <dbReference type="ARBA" id="ARBA00010751"/>
    </source>
</evidence>
<dbReference type="EMBL" id="SADE01000002">
    <property type="protein sequence ID" value="RVU36121.1"/>
    <property type="molecule type" value="Genomic_DNA"/>
</dbReference>
<gene>
    <name evidence="3" type="ORF">EOI86_12895</name>
</gene>
<comment type="similarity">
    <text evidence="1 2">Belongs to the UPF0145 family.</text>
</comment>
<reference evidence="4" key="1">
    <citation type="submission" date="2019-01" db="EMBL/GenBank/DDBJ databases">
        <title>Gri0909 isolated from a small marine red alga.</title>
        <authorList>
            <person name="Kim J."/>
            <person name="Jeong S.E."/>
            <person name="Jeon C.O."/>
        </authorList>
    </citation>
    <scope>NUCLEOTIDE SEQUENCE [LARGE SCALE GENOMIC DNA]</scope>
    <source>
        <strain evidence="4">Gri0909</strain>
    </source>
</reference>